<dbReference type="GO" id="GO:0005524">
    <property type="term" value="F:ATP binding"/>
    <property type="evidence" value="ECO:0007669"/>
    <property type="project" value="UniProtKB-KW"/>
</dbReference>
<dbReference type="AlphaFoldDB" id="A0A2M6P0U7"/>
<protein>
    <recommendedName>
        <fullName evidence="2">leucine--tRNA ligase</fullName>
        <ecNumber evidence="2">6.1.1.4</ecNumber>
    </recommendedName>
</protein>
<dbReference type="InterPro" id="IPR009008">
    <property type="entry name" value="Val/Leu/Ile-tRNA-synth_edit"/>
</dbReference>
<dbReference type="PANTHER" id="PTHR43740">
    <property type="entry name" value="LEUCYL-TRNA SYNTHETASE"/>
    <property type="match status" value="1"/>
</dbReference>
<gene>
    <name evidence="13" type="ORF">COU30_03000</name>
</gene>
<evidence type="ECO:0000256" key="8">
    <source>
        <dbReference type="RuleBase" id="RU363039"/>
    </source>
</evidence>
<dbReference type="FunFam" id="1.10.730.10:FF:000002">
    <property type="entry name" value="Leucine--tRNA ligase"/>
    <property type="match status" value="1"/>
</dbReference>
<dbReference type="InterPro" id="IPR015413">
    <property type="entry name" value="Methionyl/Leucyl_tRNA_Synth"/>
</dbReference>
<dbReference type="InterPro" id="IPR000073">
    <property type="entry name" value="AB_hydrolase_1"/>
</dbReference>
<evidence type="ECO:0000256" key="7">
    <source>
        <dbReference type="ARBA" id="ARBA00023146"/>
    </source>
</evidence>
<dbReference type="SUPFAM" id="SSF53474">
    <property type="entry name" value="alpha/beta-Hydrolases"/>
    <property type="match status" value="1"/>
</dbReference>
<name>A0A2M6P0U7_9BACT</name>
<dbReference type="InterPro" id="IPR041492">
    <property type="entry name" value="HAD_2"/>
</dbReference>
<proteinExistence type="inferred from homology"/>
<dbReference type="PRINTS" id="PR00985">
    <property type="entry name" value="TRNASYNTHLEU"/>
</dbReference>
<dbReference type="Pfam" id="PF13603">
    <property type="entry name" value="tRNA-synt_1_2"/>
    <property type="match status" value="1"/>
</dbReference>
<evidence type="ECO:0000259" key="10">
    <source>
        <dbReference type="Pfam" id="PF00561"/>
    </source>
</evidence>
<evidence type="ECO:0000256" key="3">
    <source>
        <dbReference type="ARBA" id="ARBA00022598"/>
    </source>
</evidence>
<keyword evidence="3 8" id="KW-0436">Ligase</keyword>
<sequence length="1030" mass="118539">MHSYNPKNIEKKWQEYWKKDNTFETPRVSDPEKKMYVLPQLPYPSGSGLHVGHAEVYTACDIVARYNRMNGKEVLQVIGWDSFGLPAENYAIKTNIHPRESTNNAIANFRSQIKALGISVDWERETGSHNSDYYKWTQWFFLLMYKRGLAYRKKQAVNWCDSCKTVLANEQVVNGHCERCDTVVIQKEMEQWYLKITEYADKLIEGLDRIDWPEETKKRQKNWIGRSEGAEIQFFLISGDSSTPFRSSQDDILSVTVFTTRPDTIFGVTYMVLAPEHVLVHELQSSIENWDDVQAYIDVTTKKTDLERQVDQEKTGVELKGVKAINPVNGEEIPVWIADYVLASYGTGAIMAVPAHDERDFSFAKKFGLSIRTVVDKDKHLIFDFDGVLGNTFEACIHALVEGGNEANFDDAKKHAVEYASQKPNHTRDHSLTPEELQGQKEWSRAFGEAMSKQKIELFDEFITEIAKLKNIQVGVVSSGSELYVKPAMEQSALDPTHILTFEHHHSKEEKIEMICKDWGVVVEDIYYFTDTKADVYELENFLTKGHLIGCAWGFSGKEDLESVLGREHVLETHEDIHRLFDTLHVGEGTIVNSDFLNGLHNSEAIHKAMDWLEEKGVGKRKVQYKLRDWSVSRQRFWGAPIPMIKNEHEKNKKRRYIFVHGFGGSSESNFFPWLKQQLEEQGHHVVALDLPHTDTPNVQEQAEYVFAHTDIDEYTVIVAHSLGGPVTFRVLEQLSKRIAKVVLVDPVVRPEFNDGERESVQVSDSFDFDFQKIKHAAREFVILGDAQHVTIKGEHLEELAKILDARLVTVNLPERHFMVAEEPTVLEESLVSGLRPVDMDDLPVILPDDVDFKPTGQSPLTYSERFQNGVEDQYGNGWQREVDTLDTFMCSSWYYYRYLDPKNNHAFASPEALKTWMPVDFYLGGEEHVNGHLLYARFFTKVLFDAGYIDFDEPFKKHRHQGLILGEDSRKMSKRWGNVINPTDVIEVYGADTCRMYEMFMGPLEDTKPWSDSGVKGVRRFLDRVWRLF</sequence>
<dbReference type="PANTHER" id="PTHR43740:SF2">
    <property type="entry name" value="LEUCINE--TRNA LIGASE, MITOCHONDRIAL"/>
    <property type="match status" value="1"/>
</dbReference>
<feature type="domain" description="AB hydrolase-1" evidence="10">
    <location>
        <begin position="658"/>
        <end position="775"/>
    </location>
</feature>
<evidence type="ECO:0000256" key="4">
    <source>
        <dbReference type="ARBA" id="ARBA00022741"/>
    </source>
</evidence>
<feature type="domain" description="Aminoacyl-tRNA synthetase class Ia" evidence="9">
    <location>
        <begin position="877"/>
        <end position="998"/>
    </location>
</feature>
<evidence type="ECO:0000259" key="12">
    <source>
        <dbReference type="Pfam" id="PF13603"/>
    </source>
</evidence>
<feature type="non-terminal residue" evidence="13">
    <location>
        <position position="1030"/>
    </location>
</feature>
<dbReference type="EMBL" id="PFBW01000132">
    <property type="protein sequence ID" value="PIR77334.1"/>
    <property type="molecule type" value="Genomic_DNA"/>
</dbReference>
<dbReference type="InterPro" id="IPR014729">
    <property type="entry name" value="Rossmann-like_a/b/a_fold"/>
</dbReference>
<dbReference type="Gene3D" id="3.40.50.620">
    <property type="entry name" value="HUPs"/>
    <property type="match status" value="3"/>
</dbReference>
<evidence type="ECO:0000313" key="13">
    <source>
        <dbReference type="EMBL" id="PIR77334.1"/>
    </source>
</evidence>
<keyword evidence="4 8" id="KW-0547">Nucleotide-binding</keyword>
<dbReference type="InterPro" id="IPR025709">
    <property type="entry name" value="Leu_tRNA-synth_edit"/>
</dbReference>
<dbReference type="GO" id="GO:0002161">
    <property type="term" value="F:aminoacyl-tRNA deacylase activity"/>
    <property type="evidence" value="ECO:0007669"/>
    <property type="project" value="InterPro"/>
</dbReference>
<dbReference type="Pfam" id="PF00561">
    <property type="entry name" value="Abhydrolase_1"/>
    <property type="match status" value="1"/>
</dbReference>
<dbReference type="InterPro" id="IPR029058">
    <property type="entry name" value="AB_hydrolase_fold"/>
</dbReference>
<dbReference type="Gene3D" id="3.40.50.1000">
    <property type="entry name" value="HAD superfamily/HAD-like"/>
    <property type="match status" value="1"/>
</dbReference>
<dbReference type="Pfam" id="PF13419">
    <property type="entry name" value="HAD_2"/>
    <property type="match status" value="1"/>
</dbReference>
<organism evidence="13 14">
    <name type="scientific">Candidatus Magasanikbacteria bacterium CG10_big_fil_rev_8_21_14_0_10_38_6</name>
    <dbReference type="NCBI Taxonomy" id="1974647"/>
    <lineage>
        <taxon>Bacteria</taxon>
        <taxon>Candidatus Magasanikiibacteriota</taxon>
    </lineage>
</organism>
<evidence type="ECO:0000256" key="5">
    <source>
        <dbReference type="ARBA" id="ARBA00022840"/>
    </source>
</evidence>
<evidence type="ECO:0000256" key="6">
    <source>
        <dbReference type="ARBA" id="ARBA00022917"/>
    </source>
</evidence>
<comment type="similarity">
    <text evidence="1 8">Belongs to the class-I aminoacyl-tRNA synthetase family.</text>
</comment>
<dbReference type="Gene3D" id="1.10.730.10">
    <property type="entry name" value="Isoleucyl-tRNA Synthetase, Domain 1"/>
    <property type="match status" value="1"/>
</dbReference>
<dbReference type="InterPro" id="IPR002302">
    <property type="entry name" value="Leu-tRNA-ligase"/>
</dbReference>
<keyword evidence="6 8" id="KW-0648">Protein biosynthesis</keyword>
<dbReference type="SUPFAM" id="SSF56784">
    <property type="entry name" value="HAD-like"/>
    <property type="match status" value="1"/>
</dbReference>
<feature type="domain" description="Methionyl/Leucyl tRNA synthetase" evidence="11">
    <location>
        <begin position="37"/>
        <end position="181"/>
    </location>
</feature>
<dbReference type="GO" id="GO:0005829">
    <property type="term" value="C:cytosol"/>
    <property type="evidence" value="ECO:0007669"/>
    <property type="project" value="TreeGrafter"/>
</dbReference>
<keyword evidence="7 8" id="KW-0030">Aminoacyl-tRNA synthetase</keyword>
<dbReference type="EC" id="6.1.1.4" evidence="2"/>
<dbReference type="SUPFAM" id="SSF52374">
    <property type="entry name" value="Nucleotidylyl transferase"/>
    <property type="match status" value="1"/>
</dbReference>
<dbReference type="Gene3D" id="3.90.740.10">
    <property type="entry name" value="Valyl/Leucyl/Isoleucyl-tRNA synthetase, editing domain"/>
    <property type="match status" value="1"/>
</dbReference>
<dbReference type="CDD" id="cd01427">
    <property type="entry name" value="HAD_like"/>
    <property type="match status" value="1"/>
</dbReference>
<evidence type="ECO:0000313" key="14">
    <source>
        <dbReference type="Proteomes" id="UP000228528"/>
    </source>
</evidence>
<reference evidence="14" key="1">
    <citation type="submission" date="2017-09" db="EMBL/GenBank/DDBJ databases">
        <title>Depth-based differentiation of microbial function through sediment-hosted aquifers and enrichment of novel symbionts in the deep terrestrial subsurface.</title>
        <authorList>
            <person name="Probst A.J."/>
            <person name="Ladd B."/>
            <person name="Jarett J.K."/>
            <person name="Geller-Mcgrath D.E."/>
            <person name="Sieber C.M.K."/>
            <person name="Emerson J.B."/>
            <person name="Anantharaman K."/>
            <person name="Thomas B.C."/>
            <person name="Malmstrom R."/>
            <person name="Stieglmeier M."/>
            <person name="Klingl A."/>
            <person name="Woyke T."/>
            <person name="Ryan C.M."/>
            <person name="Banfield J.F."/>
        </authorList>
    </citation>
    <scope>NUCLEOTIDE SEQUENCE [LARGE SCALE GENOMIC DNA]</scope>
</reference>
<comment type="caution">
    <text evidence="13">The sequence shown here is derived from an EMBL/GenBank/DDBJ whole genome shotgun (WGS) entry which is preliminary data.</text>
</comment>
<dbReference type="Proteomes" id="UP000228528">
    <property type="component" value="Unassembled WGS sequence"/>
</dbReference>
<accession>A0A2M6P0U7</accession>
<dbReference type="FunFam" id="3.40.50.620:FF:000003">
    <property type="entry name" value="Leucine--tRNA ligase"/>
    <property type="match status" value="1"/>
</dbReference>
<dbReference type="InterPro" id="IPR036412">
    <property type="entry name" value="HAD-like_sf"/>
</dbReference>
<evidence type="ECO:0000256" key="2">
    <source>
        <dbReference type="ARBA" id="ARBA00013164"/>
    </source>
</evidence>
<feature type="domain" description="Leucyl-tRNA synthetase editing" evidence="12">
    <location>
        <begin position="221"/>
        <end position="380"/>
    </location>
</feature>
<keyword evidence="5 8" id="KW-0067">ATP-binding</keyword>
<dbReference type="GO" id="GO:0004823">
    <property type="term" value="F:leucine-tRNA ligase activity"/>
    <property type="evidence" value="ECO:0007669"/>
    <property type="project" value="UniProtKB-EC"/>
</dbReference>
<dbReference type="GO" id="GO:0006429">
    <property type="term" value="P:leucyl-tRNA aminoacylation"/>
    <property type="evidence" value="ECO:0007669"/>
    <property type="project" value="InterPro"/>
</dbReference>
<dbReference type="Gene3D" id="3.40.50.1820">
    <property type="entry name" value="alpha/beta hydrolase"/>
    <property type="match status" value="1"/>
</dbReference>
<evidence type="ECO:0000259" key="11">
    <source>
        <dbReference type="Pfam" id="PF09334"/>
    </source>
</evidence>
<dbReference type="Pfam" id="PF00133">
    <property type="entry name" value="tRNA-synt_1"/>
    <property type="match status" value="1"/>
</dbReference>
<dbReference type="InterPro" id="IPR002300">
    <property type="entry name" value="aa-tRNA-synth_Ia"/>
</dbReference>
<dbReference type="InterPro" id="IPR023214">
    <property type="entry name" value="HAD_sf"/>
</dbReference>
<evidence type="ECO:0000256" key="1">
    <source>
        <dbReference type="ARBA" id="ARBA00005594"/>
    </source>
</evidence>
<dbReference type="Pfam" id="PF09334">
    <property type="entry name" value="tRNA-synt_1g"/>
    <property type="match status" value="1"/>
</dbReference>
<dbReference type="SUPFAM" id="SSF50677">
    <property type="entry name" value="ValRS/IleRS/LeuRS editing domain"/>
    <property type="match status" value="2"/>
</dbReference>
<evidence type="ECO:0000259" key="9">
    <source>
        <dbReference type="Pfam" id="PF00133"/>
    </source>
</evidence>